<gene>
    <name evidence="1" type="ORF">SAMN04487928_14316</name>
</gene>
<dbReference type="AlphaFoldDB" id="A0A1I5YAX7"/>
<evidence type="ECO:0000313" key="1">
    <source>
        <dbReference type="EMBL" id="SFQ41371.1"/>
    </source>
</evidence>
<reference evidence="2" key="1">
    <citation type="submission" date="2016-10" db="EMBL/GenBank/DDBJ databases">
        <authorList>
            <person name="Varghese N."/>
            <person name="Submissions S."/>
        </authorList>
    </citation>
    <scope>NUCLEOTIDE SEQUENCE [LARGE SCALE GENOMIC DNA]</scope>
    <source>
        <strain evidence="2">P18</strain>
    </source>
</reference>
<dbReference type="RefSeq" id="WP_074891812.1">
    <property type="nucleotide sequence ID" value="NZ_FOXO01000043.1"/>
</dbReference>
<organism evidence="1 2">
    <name type="scientific">Butyrivibrio proteoclasticus</name>
    <dbReference type="NCBI Taxonomy" id="43305"/>
    <lineage>
        <taxon>Bacteria</taxon>
        <taxon>Bacillati</taxon>
        <taxon>Bacillota</taxon>
        <taxon>Clostridia</taxon>
        <taxon>Lachnospirales</taxon>
        <taxon>Lachnospiraceae</taxon>
        <taxon>Butyrivibrio</taxon>
    </lineage>
</organism>
<evidence type="ECO:0008006" key="3">
    <source>
        <dbReference type="Google" id="ProtNLM"/>
    </source>
</evidence>
<evidence type="ECO:0000313" key="2">
    <source>
        <dbReference type="Proteomes" id="UP000182624"/>
    </source>
</evidence>
<accession>A0A1I5YAX7</accession>
<name>A0A1I5YAX7_9FIRM</name>
<proteinExistence type="predicted"/>
<dbReference type="Proteomes" id="UP000182624">
    <property type="component" value="Unassembled WGS sequence"/>
</dbReference>
<dbReference type="EMBL" id="FOXO01000043">
    <property type="protein sequence ID" value="SFQ41371.1"/>
    <property type="molecule type" value="Genomic_DNA"/>
</dbReference>
<dbReference type="OrthoDB" id="5361675at2"/>
<keyword evidence="2" id="KW-1185">Reference proteome</keyword>
<protein>
    <recommendedName>
        <fullName evidence="3">DUF86 domain-containing protein</fullName>
    </recommendedName>
</protein>
<sequence length="132" mass="15320">MSSASYSRDVALLLSIMKNQKKIKDVVSRFDVSFEQKAKNFICNDEMAFDLCAMYMAQIGEEVKHLTTESKNELSKTLDTSVLYQFRNMIDHTYEKVNKIMLSAYIEKAVRAETVKAVRDRAEYCKEHKRST</sequence>